<dbReference type="InterPro" id="IPR051170">
    <property type="entry name" value="Neural/epithelial_adhesion"/>
</dbReference>
<feature type="domain" description="Ig-like" evidence="5">
    <location>
        <begin position="88"/>
        <end position="176"/>
    </location>
</feature>
<dbReference type="PROSITE" id="PS50835">
    <property type="entry name" value="IG_LIKE"/>
    <property type="match status" value="2"/>
</dbReference>
<dbReference type="Pfam" id="PF13927">
    <property type="entry name" value="Ig_3"/>
    <property type="match status" value="2"/>
</dbReference>
<evidence type="ECO:0000313" key="6">
    <source>
        <dbReference type="EMBL" id="EDO27911.1"/>
    </source>
</evidence>
<keyword evidence="7" id="KW-1185">Reference proteome</keyword>
<sequence>APEVMDITFIPSVTVDEYDDVTLRCISDGVPEPVVTWYKEGNATLLHTGKEFLVGNLTYQDSGNYICQAVNSEATDRATLELVVQVVPVITTDKPTDTDIAGEAGKVSSIRCSARSEPPAEYWWTRGSDRIPLTGSSPRVRSINDEGNSRTLMIEVASFGETYYCHARNIMGRDIQKYVIREKG</sequence>
<dbReference type="Proteomes" id="UP000001593">
    <property type="component" value="Unassembled WGS sequence"/>
</dbReference>
<proteinExistence type="predicted"/>
<evidence type="ECO:0000256" key="2">
    <source>
        <dbReference type="ARBA" id="ARBA00022737"/>
    </source>
</evidence>
<evidence type="ECO:0000256" key="1">
    <source>
        <dbReference type="ARBA" id="ARBA00022729"/>
    </source>
</evidence>
<dbReference type="InterPro" id="IPR013783">
    <property type="entry name" value="Ig-like_fold"/>
</dbReference>
<dbReference type="InParanoid" id="A7T7Y5"/>
<dbReference type="eggNOG" id="KOG4475">
    <property type="taxonomic scope" value="Eukaryota"/>
</dbReference>
<dbReference type="PANTHER" id="PTHR12231">
    <property type="entry name" value="CTX-RELATED TYPE I TRANSMEMBRANE PROTEIN"/>
    <property type="match status" value="1"/>
</dbReference>
<keyword evidence="3" id="KW-1015">Disulfide bond</keyword>
<dbReference type="Gene3D" id="2.60.40.10">
    <property type="entry name" value="Immunoglobulins"/>
    <property type="match status" value="2"/>
</dbReference>
<evidence type="ECO:0000256" key="4">
    <source>
        <dbReference type="ARBA" id="ARBA00023319"/>
    </source>
</evidence>
<keyword evidence="2" id="KW-0677">Repeat</keyword>
<organism evidence="6 7">
    <name type="scientific">Nematostella vectensis</name>
    <name type="common">Starlet sea anemone</name>
    <dbReference type="NCBI Taxonomy" id="45351"/>
    <lineage>
        <taxon>Eukaryota</taxon>
        <taxon>Metazoa</taxon>
        <taxon>Cnidaria</taxon>
        <taxon>Anthozoa</taxon>
        <taxon>Hexacorallia</taxon>
        <taxon>Actiniaria</taxon>
        <taxon>Edwardsiidae</taxon>
        <taxon>Nematostella</taxon>
    </lineage>
</organism>
<dbReference type="HOGENOM" id="CLU_1471804_0_0_1"/>
<dbReference type="STRING" id="45351.A7T7Y5"/>
<dbReference type="SMART" id="SM00409">
    <property type="entry name" value="IG"/>
    <property type="match status" value="2"/>
</dbReference>
<dbReference type="CDD" id="cd00096">
    <property type="entry name" value="Ig"/>
    <property type="match status" value="1"/>
</dbReference>
<keyword evidence="1" id="KW-0732">Signal</keyword>
<dbReference type="InterPro" id="IPR003599">
    <property type="entry name" value="Ig_sub"/>
</dbReference>
<name>A7T7Y5_NEMVE</name>
<dbReference type="SMART" id="SM00408">
    <property type="entry name" value="IGc2"/>
    <property type="match status" value="2"/>
</dbReference>
<dbReference type="SUPFAM" id="SSF48726">
    <property type="entry name" value="Immunoglobulin"/>
    <property type="match status" value="2"/>
</dbReference>
<dbReference type="InterPro" id="IPR003598">
    <property type="entry name" value="Ig_sub2"/>
</dbReference>
<gene>
    <name evidence="6" type="ORF">NEMVEDRAFT_v1g223575</name>
</gene>
<protein>
    <recommendedName>
        <fullName evidence="5">Ig-like domain-containing protein</fullName>
    </recommendedName>
</protein>
<evidence type="ECO:0000259" key="5">
    <source>
        <dbReference type="PROSITE" id="PS50835"/>
    </source>
</evidence>
<dbReference type="PhylomeDB" id="A7T7Y5"/>
<accession>A7T7Y5</accession>
<dbReference type="AlphaFoldDB" id="A7T7Y5"/>
<dbReference type="InterPro" id="IPR007110">
    <property type="entry name" value="Ig-like_dom"/>
</dbReference>
<dbReference type="InterPro" id="IPR036179">
    <property type="entry name" value="Ig-like_dom_sf"/>
</dbReference>
<dbReference type="PANTHER" id="PTHR12231:SF218">
    <property type="entry name" value="MICROFIBRILLAR-ASSOCIATED PROTEIN 3-LIKE"/>
    <property type="match status" value="1"/>
</dbReference>
<dbReference type="EMBL" id="DS472394">
    <property type="protein sequence ID" value="EDO27911.1"/>
    <property type="molecule type" value="Genomic_DNA"/>
</dbReference>
<feature type="domain" description="Ig-like" evidence="5">
    <location>
        <begin position="2"/>
        <end position="81"/>
    </location>
</feature>
<evidence type="ECO:0000256" key="3">
    <source>
        <dbReference type="ARBA" id="ARBA00023157"/>
    </source>
</evidence>
<feature type="non-terminal residue" evidence="6">
    <location>
        <position position="184"/>
    </location>
</feature>
<reference evidence="6 7" key="1">
    <citation type="journal article" date="2007" name="Science">
        <title>Sea anemone genome reveals ancestral eumetazoan gene repertoire and genomic organization.</title>
        <authorList>
            <person name="Putnam N.H."/>
            <person name="Srivastava M."/>
            <person name="Hellsten U."/>
            <person name="Dirks B."/>
            <person name="Chapman J."/>
            <person name="Salamov A."/>
            <person name="Terry A."/>
            <person name="Shapiro H."/>
            <person name="Lindquist E."/>
            <person name="Kapitonov V.V."/>
            <person name="Jurka J."/>
            <person name="Genikhovich G."/>
            <person name="Grigoriev I.V."/>
            <person name="Lucas S.M."/>
            <person name="Steele R.E."/>
            <person name="Finnerty J.R."/>
            <person name="Technau U."/>
            <person name="Martindale M.Q."/>
            <person name="Rokhsar D.S."/>
        </authorList>
    </citation>
    <scope>NUCLEOTIDE SEQUENCE [LARGE SCALE GENOMIC DNA]</scope>
    <source>
        <strain evidence="7">CH2 X CH6</strain>
    </source>
</reference>
<evidence type="ECO:0000313" key="7">
    <source>
        <dbReference type="Proteomes" id="UP000001593"/>
    </source>
</evidence>
<keyword evidence="4" id="KW-0393">Immunoglobulin domain</keyword>